<keyword evidence="5 8" id="KW-0233">DNA recombination</keyword>
<keyword evidence="11" id="KW-1185">Reference proteome</keyword>
<comment type="function">
    <text evidence="1 8">Involved in DNA repair and RecF pathway recombination.</text>
</comment>
<dbReference type="Gene3D" id="6.20.220.20">
    <property type="entry name" value="Recombination protein O, zinc-binding domain"/>
    <property type="match status" value="1"/>
</dbReference>
<dbReference type="NCBIfam" id="TIGR00613">
    <property type="entry name" value="reco"/>
    <property type="match status" value="1"/>
</dbReference>
<dbReference type="InterPro" id="IPR003717">
    <property type="entry name" value="RecO"/>
</dbReference>
<evidence type="ECO:0000256" key="2">
    <source>
        <dbReference type="ARBA" id="ARBA00007452"/>
    </source>
</evidence>
<dbReference type="Gene3D" id="1.20.1440.120">
    <property type="entry name" value="Recombination protein O, C-terminal domain"/>
    <property type="match status" value="1"/>
</dbReference>
<sequence length="256" mass="27818">MRSYGDEVVVLRAQQLGEADRILTLFGRERGKIRAVARGVRRTNSKIGGRLEPFAVVDAQLYSKNPDDRSRLETVTQAVTVESFAEAIVADYERYAAANAMVESVDEIIDAEPAALQYALLLQGLRSLTSGERDPLLELDAYLLRSLSLAGWEPSFNECARCGAPGPHARISFAAGGAVCASCAPGCGATLAAHIDTMRLLWALLAGNWRVAEGSDQATRADASRIVKAYVTYHLDRQLKSFTAIDEVWRMRNAGG</sequence>
<evidence type="ECO:0000256" key="5">
    <source>
        <dbReference type="ARBA" id="ARBA00023172"/>
    </source>
</evidence>
<dbReference type="SUPFAM" id="SSF57863">
    <property type="entry name" value="ArfGap/RecO-like zinc finger"/>
    <property type="match status" value="1"/>
</dbReference>
<evidence type="ECO:0000256" key="3">
    <source>
        <dbReference type="ARBA" id="ARBA00021310"/>
    </source>
</evidence>
<reference evidence="10" key="1">
    <citation type="submission" date="2018-03" db="EMBL/GenBank/DDBJ databases">
        <authorList>
            <person name="Nunes O.C."/>
            <person name="Lopes A.R."/>
            <person name="Froufe H."/>
            <person name="Munoz-Merida A."/>
            <person name="Barroso C."/>
            <person name="Egas C."/>
        </authorList>
    </citation>
    <scope>NUCLEOTIDE SEQUENCE</scope>
    <source>
        <strain evidence="10">ON4</strain>
    </source>
</reference>
<name>A0ABT7C3I2_9MICO</name>
<dbReference type="Proteomes" id="UP001170379">
    <property type="component" value="Unassembled WGS sequence"/>
</dbReference>
<dbReference type="HAMAP" id="MF_00201">
    <property type="entry name" value="RecO"/>
    <property type="match status" value="1"/>
</dbReference>
<evidence type="ECO:0000256" key="1">
    <source>
        <dbReference type="ARBA" id="ARBA00003065"/>
    </source>
</evidence>
<evidence type="ECO:0000313" key="10">
    <source>
        <dbReference type="EMBL" id="MDJ1369814.1"/>
    </source>
</evidence>
<feature type="domain" description="DNA replication/recombination mediator RecO N-terminal" evidence="9">
    <location>
        <begin position="1"/>
        <end position="84"/>
    </location>
</feature>
<evidence type="ECO:0000256" key="8">
    <source>
        <dbReference type="HAMAP-Rule" id="MF_00201"/>
    </source>
</evidence>
<gene>
    <name evidence="8" type="primary">recO</name>
    <name evidence="10" type="ORF">C7K25_00240</name>
</gene>
<proteinExistence type="inferred from homology"/>
<accession>A0ABT7C3I2</accession>
<comment type="caution">
    <text evidence="10">The sequence shown here is derived from an EMBL/GenBank/DDBJ whole genome shotgun (WGS) entry which is preliminary data.</text>
</comment>
<comment type="similarity">
    <text evidence="2 8">Belongs to the RecO family.</text>
</comment>
<dbReference type="SUPFAM" id="SSF50249">
    <property type="entry name" value="Nucleic acid-binding proteins"/>
    <property type="match status" value="1"/>
</dbReference>
<evidence type="ECO:0000256" key="7">
    <source>
        <dbReference type="ARBA" id="ARBA00033409"/>
    </source>
</evidence>
<dbReference type="InterPro" id="IPR012340">
    <property type="entry name" value="NA-bd_OB-fold"/>
</dbReference>
<dbReference type="InterPro" id="IPR042242">
    <property type="entry name" value="RecO_C"/>
</dbReference>
<keyword evidence="4 8" id="KW-0227">DNA damage</keyword>
<evidence type="ECO:0000313" key="11">
    <source>
        <dbReference type="Proteomes" id="UP001170379"/>
    </source>
</evidence>
<dbReference type="Pfam" id="PF11967">
    <property type="entry name" value="RecO_N"/>
    <property type="match status" value="1"/>
</dbReference>
<dbReference type="InterPro" id="IPR022572">
    <property type="entry name" value="DNA_rep/recomb_RecO_N"/>
</dbReference>
<reference evidence="10" key="2">
    <citation type="journal article" date="2022" name="Sci. Rep.">
        <title>In silico prediction of the enzymes involved in the degradation of the herbicide molinate by Gulosibacter molinativorax ON4T.</title>
        <authorList>
            <person name="Lopes A.R."/>
            <person name="Bunin E."/>
            <person name="Viana A.T."/>
            <person name="Froufe H."/>
            <person name="Munoz-Merida A."/>
            <person name="Pinho D."/>
            <person name="Figueiredo J."/>
            <person name="Barroso C."/>
            <person name="Vaz-Moreira I."/>
            <person name="Bellanger X."/>
            <person name="Egas C."/>
            <person name="Nunes O.C."/>
        </authorList>
    </citation>
    <scope>NUCLEOTIDE SEQUENCE</scope>
    <source>
        <strain evidence="10">ON4</strain>
    </source>
</reference>
<protein>
    <recommendedName>
        <fullName evidence="3 8">DNA repair protein RecO</fullName>
    </recommendedName>
    <alternativeName>
        <fullName evidence="7 8">Recombination protein O</fullName>
    </alternativeName>
</protein>
<dbReference type="Pfam" id="PF02565">
    <property type="entry name" value="RecO_C"/>
    <property type="match status" value="1"/>
</dbReference>
<dbReference type="InterPro" id="IPR037278">
    <property type="entry name" value="ARFGAP/RecO"/>
</dbReference>
<evidence type="ECO:0000256" key="6">
    <source>
        <dbReference type="ARBA" id="ARBA00023204"/>
    </source>
</evidence>
<dbReference type="PANTHER" id="PTHR33991">
    <property type="entry name" value="DNA REPAIR PROTEIN RECO"/>
    <property type="match status" value="1"/>
</dbReference>
<keyword evidence="6 8" id="KW-0234">DNA repair</keyword>
<dbReference type="PANTHER" id="PTHR33991:SF1">
    <property type="entry name" value="DNA REPAIR PROTEIN RECO"/>
    <property type="match status" value="1"/>
</dbReference>
<dbReference type="Gene3D" id="2.40.50.140">
    <property type="entry name" value="Nucleic acid-binding proteins"/>
    <property type="match status" value="1"/>
</dbReference>
<organism evidence="10 11">
    <name type="scientific">Gulosibacter molinativorax</name>
    <dbReference type="NCBI Taxonomy" id="256821"/>
    <lineage>
        <taxon>Bacteria</taxon>
        <taxon>Bacillati</taxon>
        <taxon>Actinomycetota</taxon>
        <taxon>Actinomycetes</taxon>
        <taxon>Micrococcales</taxon>
        <taxon>Microbacteriaceae</taxon>
        <taxon>Gulosibacter</taxon>
    </lineage>
</organism>
<evidence type="ECO:0000256" key="4">
    <source>
        <dbReference type="ARBA" id="ARBA00022763"/>
    </source>
</evidence>
<evidence type="ECO:0000259" key="9">
    <source>
        <dbReference type="Pfam" id="PF11967"/>
    </source>
</evidence>
<dbReference type="EMBL" id="PXVD01000001">
    <property type="protein sequence ID" value="MDJ1369814.1"/>
    <property type="molecule type" value="Genomic_DNA"/>
</dbReference>